<organism evidence="1">
    <name type="scientific">marine sediment metagenome</name>
    <dbReference type="NCBI Taxonomy" id="412755"/>
    <lineage>
        <taxon>unclassified sequences</taxon>
        <taxon>metagenomes</taxon>
        <taxon>ecological metagenomes</taxon>
    </lineage>
</organism>
<evidence type="ECO:0008006" key="2">
    <source>
        <dbReference type="Google" id="ProtNLM"/>
    </source>
</evidence>
<evidence type="ECO:0000313" key="1">
    <source>
        <dbReference type="EMBL" id="KKN03282.1"/>
    </source>
</evidence>
<proteinExistence type="predicted"/>
<sequence>MTEERNKLFRTAIFDEIDAERKRQQEIWGDEFDDKNTPNDWLAFVTRYAARAAHLATVKSTETNEAYRSDLIKAATVCVAALEAYDRQQGIVPRHYE</sequence>
<comment type="caution">
    <text evidence="1">The sequence shown here is derived from an EMBL/GenBank/DDBJ whole genome shotgun (WGS) entry which is preliminary data.</text>
</comment>
<gene>
    <name evidence="1" type="ORF">LCGC14_1109180</name>
</gene>
<dbReference type="EMBL" id="LAZR01005052">
    <property type="protein sequence ID" value="KKN03282.1"/>
    <property type="molecule type" value="Genomic_DNA"/>
</dbReference>
<accession>A0A0F9MV86</accession>
<dbReference type="AlphaFoldDB" id="A0A0F9MV86"/>
<reference evidence="1" key="1">
    <citation type="journal article" date="2015" name="Nature">
        <title>Complex archaea that bridge the gap between prokaryotes and eukaryotes.</title>
        <authorList>
            <person name="Spang A."/>
            <person name="Saw J.H."/>
            <person name="Jorgensen S.L."/>
            <person name="Zaremba-Niedzwiedzka K."/>
            <person name="Martijn J."/>
            <person name="Lind A.E."/>
            <person name="van Eijk R."/>
            <person name="Schleper C."/>
            <person name="Guy L."/>
            <person name="Ettema T.J."/>
        </authorList>
    </citation>
    <scope>NUCLEOTIDE SEQUENCE</scope>
</reference>
<protein>
    <recommendedName>
        <fullName evidence="2">dATP/dGTP diphosphohydrolase N-terminal domain-containing protein</fullName>
    </recommendedName>
</protein>
<name>A0A0F9MV86_9ZZZZ</name>